<dbReference type="EMBL" id="CAXHTA020000004">
    <property type="protein sequence ID" value="CAL5220731.1"/>
    <property type="molecule type" value="Genomic_DNA"/>
</dbReference>
<feature type="coiled-coil region" evidence="1">
    <location>
        <begin position="66"/>
        <end position="131"/>
    </location>
</feature>
<proteinExistence type="predicted"/>
<feature type="compositionally biased region" description="Polar residues" evidence="2">
    <location>
        <begin position="373"/>
        <end position="387"/>
    </location>
</feature>
<name>A0ABP1FP83_9CHLO</name>
<evidence type="ECO:0000256" key="1">
    <source>
        <dbReference type="SAM" id="Coils"/>
    </source>
</evidence>
<evidence type="ECO:0000313" key="3">
    <source>
        <dbReference type="EMBL" id="CAL5220731.1"/>
    </source>
</evidence>
<keyword evidence="4" id="KW-1185">Reference proteome</keyword>
<evidence type="ECO:0000256" key="2">
    <source>
        <dbReference type="SAM" id="MobiDB-lite"/>
    </source>
</evidence>
<gene>
    <name evidence="3" type="primary">g2789</name>
    <name evidence="3" type="ORF">VP750_LOCUS2390</name>
</gene>
<organism evidence="3 4">
    <name type="scientific">Coccomyxa viridis</name>
    <dbReference type="NCBI Taxonomy" id="1274662"/>
    <lineage>
        <taxon>Eukaryota</taxon>
        <taxon>Viridiplantae</taxon>
        <taxon>Chlorophyta</taxon>
        <taxon>core chlorophytes</taxon>
        <taxon>Trebouxiophyceae</taxon>
        <taxon>Trebouxiophyceae incertae sedis</taxon>
        <taxon>Coccomyxaceae</taxon>
        <taxon>Coccomyxa</taxon>
    </lineage>
</organism>
<feature type="region of interest" description="Disordered" evidence="2">
    <location>
        <begin position="212"/>
        <end position="329"/>
    </location>
</feature>
<keyword evidence="1" id="KW-0175">Coiled coil</keyword>
<dbReference type="Proteomes" id="UP001497392">
    <property type="component" value="Unassembled WGS sequence"/>
</dbReference>
<feature type="compositionally biased region" description="Basic and acidic residues" evidence="2">
    <location>
        <begin position="237"/>
        <end position="259"/>
    </location>
</feature>
<comment type="caution">
    <text evidence="3">The sequence shown here is derived from an EMBL/GenBank/DDBJ whole genome shotgun (WGS) entry which is preliminary data.</text>
</comment>
<feature type="compositionally biased region" description="Low complexity" evidence="2">
    <location>
        <begin position="309"/>
        <end position="320"/>
    </location>
</feature>
<evidence type="ECO:0000313" key="4">
    <source>
        <dbReference type="Proteomes" id="UP001497392"/>
    </source>
</evidence>
<accession>A0ABP1FP83</accession>
<protein>
    <submittedName>
        <fullName evidence="3">G2789 protein</fullName>
    </submittedName>
</protein>
<reference evidence="3 4" key="1">
    <citation type="submission" date="2024-06" db="EMBL/GenBank/DDBJ databases">
        <authorList>
            <person name="Kraege A."/>
            <person name="Thomma B."/>
        </authorList>
    </citation>
    <scope>NUCLEOTIDE SEQUENCE [LARGE SCALE GENOMIC DNA]</scope>
</reference>
<sequence>MKTEECKRLQEQQTAFSALVSTLEADLSAANASMSDVRSMVMENSHAMKEQKAWIQKSMVREEHLVEKLDELVAALAAERQQHSKTKESLSSEVATAAALLKEKDRREGKVNELLAERAALRKELGQQKEHHAQAQQHLRRSNDLLQSATVAVRSHEAALASMKGKLAAIHSSTAQRAADNAALLAKQERELALLRTEVAALKDSHTESLTAVARSNVTKTAPAPPLRRPEGAQGAQHDKDMTEDRSSQSQSRNEKMPGDTEEEKANLSPANSQGRASPDSQSRVCTSKDQNSAGGTAKEVDSLPHMPAAQQSSSAGAHASGKRQRPLQHTLLSSEIFLQPAADTPDELEVVSDIHGSTVELESPAKKPCLQPMQSKRQGSTHSQLSPDMERLGSRDMGASEKGPAQQQIMPLSSSREAELRAAPAPESNGSVAMLIRDGGHGASAPGMQSIQVERDKGRTPAQHSKPDLFNAFAAFDCMGEGP</sequence>
<feature type="compositionally biased region" description="Polar residues" evidence="2">
    <location>
        <begin position="269"/>
        <end position="295"/>
    </location>
</feature>
<feature type="region of interest" description="Disordered" evidence="2">
    <location>
        <begin position="349"/>
        <end position="469"/>
    </location>
</feature>